<keyword evidence="9" id="KW-0407">Ion channel</keyword>
<proteinExistence type="predicted"/>
<evidence type="ECO:0000313" key="11">
    <source>
        <dbReference type="EMBL" id="TFH96494.1"/>
    </source>
</evidence>
<dbReference type="InterPro" id="IPR014743">
    <property type="entry name" value="Cl-channel_core"/>
</dbReference>
<evidence type="ECO:0000256" key="7">
    <source>
        <dbReference type="ARBA" id="ARBA00023173"/>
    </source>
</evidence>
<evidence type="ECO:0000256" key="9">
    <source>
        <dbReference type="ARBA" id="ARBA00023303"/>
    </source>
</evidence>
<dbReference type="InterPro" id="IPR046342">
    <property type="entry name" value="CBS_dom_sf"/>
</dbReference>
<dbReference type="Pfam" id="PF00571">
    <property type="entry name" value="CBS"/>
    <property type="match status" value="2"/>
</dbReference>
<feature type="domain" description="CBS" evidence="10">
    <location>
        <begin position="545"/>
        <end position="606"/>
    </location>
</feature>
<keyword evidence="6" id="KW-0472">Membrane</keyword>
<keyword evidence="5" id="KW-0406">Ion transport</keyword>
<evidence type="ECO:0000256" key="1">
    <source>
        <dbReference type="ARBA" id="ARBA00004141"/>
    </source>
</evidence>
<comment type="caution">
    <text evidence="11">The sequence shown here is derived from an EMBL/GenBank/DDBJ whole genome shotgun (WGS) entry which is preliminary data.</text>
</comment>
<keyword evidence="4" id="KW-1133">Transmembrane helix</keyword>
<dbReference type="Proteomes" id="UP000297225">
    <property type="component" value="Unassembled WGS sequence"/>
</dbReference>
<dbReference type="Gene3D" id="1.10.3080.10">
    <property type="entry name" value="Clc chloride channel"/>
    <property type="match status" value="1"/>
</dbReference>
<dbReference type="InterPro" id="IPR000644">
    <property type="entry name" value="CBS_dom"/>
</dbReference>
<feature type="domain" description="CBS" evidence="10">
    <location>
        <begin position="480"/>
        <end position="538"/>
    </location>
</feature>
<comment type="subcellular location">
    <subcellularLocation>
        <location evidence="1">Membrane</location>
        <topology evidence="1">Multi-pass membrane protein</topology>
    </subcellularLocation>
</comment>
<keyword evidence="2" id="KW-0813">Transport</keyword>
<dbReference type="Gene3D" id="3.10.580.10">
    <property type="entry name" value="CBS-domain"/>
    <property type="match status" value="1"/>
</dbReference>
<dbReference type="STRING" id="1122973.GCA_000379925_01174"/>
<dbReference type="GeneID" id="66797089"/>
<dbReference type="PRINTS" id="PR00762">
    <property type="entry name" value="CLCHANNEL"/>
</dbReference>
<evidence type="ECO:0000256" key="4">
    <source>
        <dbReference type="ARBA" id="ARBA00022989"/>
    </source>
</evidence>
<dbReference type="RefSeq" id="WP_018358420.1">
    <property type="nucleotide sequence ID" value="NZ_CP197400.1"/>
</dbReference>
<evidence type="ECO:0000256" key="2">
    <source>
        <dbReference type="ARBA" id="ARBA00022448"/>
    </source>
</evidence>
<dbReference type="AlphaFoldDB" id="A0A4Y8WRF3"/>
<keyword evidence="12" id="KW-1185">Reference proteome</keyword>
<dbReference type="SUPFAM" id="SSF81340">
    <property type="entry name" value="Clc chloride channel"/>
    <property type="match status" value="1"/>
</dbReference>
<accession>A0A4Y8WRF3</accession>
<dbReference type="InterPro" id="IPR050368">
    <property type="entry name" value="ClC-type_chloride_channel"/>
</dbReference>
<dbReference type="InterPro" id="IPR001807">
    <property type="entry name" value="ClC"/>
</dbReference>
<gene>
    <name evidence="11" type="ORF">E4P47_02290</name>
</gene>
<dbReference type="PANTHER" id="PTHR43427:SF6">
    <property type="entry name" value="CHLORIDE CHANNEL PROTEIN CLC-E"/>
    <property type="match status" value="1"/>
</dbReference>
<dbReference type="EMBL" id="SPNC01000019">
    <property type="protein sequence ID" value="TFH96494.1"/>
    <property type="molecule type" value="Genomic_DNA"/>
</dbReference>
<dbReference type="Pfam" id="PF00654">
    <property type="entry name" value="Voltage_CLC"/>
    <property type="match status" value="1"/>
</dbReference>
<keyword evidence="7" id="KW-0869">Chloride channel</keyword>
<name>A0A4Y8WRF3_9PORP</name>
<dbReference type="GO" id="GO:0034707">
    <property type="term" value="C:chloride channel complex"/>
    <property type="evidence" value="ECO:0007669"/>
    <property type="project" value="UniProtKB-KW"/>
</dbReference>
<evidence type="ECO:0000256" key="5">
    <source>
        <dbReference type="ARBA" id="ARBA00023065"/>
    </source>
</evidence>
<sequence>MTQGQGILTTEETKGKRILRRFLEWREARIPEQFFILILAFVVGVLCSVAAALLKKAIHLIADYGTRLFTVDDLYIGYLFTPVIGVLITYLFVKYIVKDDISHGVTKILYALSQRKSRLKPHNMWSSIVASSITIGMGGSVGAESPIVMTGSAIGSNIGRFFHLEHKNLMLLLGCGAAGAVAGIFKAPITGLIFVIEVLLMDLTLTSVMPLLISSVTAASISYLIFGTEAQFAYTATEAFDMSRMPWVIVLGILCGLSGLYFTKISFGLERKLKGMGNYWQRLIVCALILSSLIFLLPPLYGEGYITISSLIGSDPGEIMKGSLFERLEGEFWVFPLFLLLAIFTKVFATVATNAGGGAGGVFAPSLFVGALVGFSFSYLMNSLGLSVHLPQDNFALMGMAGVMAGVMHAPLTGTFLIAELTGGYNLFLPLLVVSTTAYGTIRLFLPHSIYSLRLAEQGKLLTHNKDKAVMTLMQVDHVLENDFSILSPSMTLGDTVRIFGESKRNIFPVVNEKGRMVGVVLLDNIRNIMFRPELYDRFKVETFMVSPAARVVNTMSMDEIMTTFDDTGVWNLPVEDEEGRYLGFVSKSMIFNQYRSVLNENFGGD</sequence>
<dbReference type="PANTHER" id="PTHR43427">
    <property type="entry name" value="CHLORIDE CHANNEL PROTEIN CLC-E"/>
    <property type="match status" value="1"/>
</dbReference>
<evidence type="ECO:0000256" key="3">
    <source>
        <dbReference type="ARBA" id="ARBA00022692"/>
    </source>
</evidence>
<dbReference type="SUPFAM" id="SSF54631">
    <property type="entry name" value="CBS-domain pair"/>
    <property type="match status" value="1"/>
</dbReference>
<dbReference type="CDD" id="cd02205">
    <property type="entry name" value="CBS_pair_SF"/>
    <property type="match status" value="1"/>
</dbReference>
<dbReference type="GO" id="GO:0005254">
    <property type="term" value="F:chloride channel activity"/>
    <property type="evidence" value="ECO:0007669"/>
    <property type="project" value="UniProtKB-KW"/>
</dbReference>
<organism evidence="11 12">
    <name type="scientific">Porphyromonas levii</name>
    <dbReference type="NCBI Taxonomy" id="28114"/>
    <lineage>
        <taxon>Bacteria</taxon>
        <taxon>Pseudomonadati</taxon>
        <taxon>Bacteroidota</taxon>
        <taxon>Bacteroidia</taxon>
        <taxon>Bacteroidales</taxon>
        <taxon>Porphyromonadaceae</taxon>
        <taxon>Porphyromonas</taxon>
    </lineage>
</organism>
<evidence type="ECO:0000259" key="10">
    <source>
        <dbReference type="PROSITE" id="PS51371"/>
    </source>
</evidence>
<reference evidence="11 12" key="1">
    <citation type="submission" date="2019-03" db="EMBL/GenBank/DDBJ databases">
        <title>Porphyromonas levii Isolated from the Uterus of Dairy Cows.</title>
        <authorList>
            <person name="Francis A.M."/>
        </authorList>
    </citation>
    <scope>NUCLEOTIDE SEQUENCE [LARGE SCALE GENOMIC DNA]</scope>
    <source>
        <strain evidence="11 12">AF5678</strain>
    </source>
</reference>
<keyword evidence="8" id="KW-0868">Chloride</keyword>
<evidence type="ECO:0000313" key="12">
    <source>
        <dbReference type="Proteomes" id="UP000297225"/>
    </source>
</evidence>
<dbReference type="CDD" id="cd00400">
    <property type="entry name" value="Voltage_gated_ClC"/>
    <property type="match status" value="1"/>
</dbReference>
<dbReference type="PROSITE" id="PS51371">
    <property type="entry name" value="CBS"/>
    <property type="match status" value="2"/>
</dbReference>
<evidence type="ECO:0000256" key="6">
    <source>
        <dbReference type="ARBA" id="ARBA00023136"/>
    </source>
</evidence>
<protein>
    <submittedName>
        <fullName evidence="11">Chloride channel protein</fullName>
    </submittedName>
</protein>
<dbReference type="OrthoDB" id="9812438at2"/>
<evidence type="ECO:0000256" key="8">
    <source>
        <dbReference type="ARBA" id="ARBA00023214"/>
    </source>
</evidence>
<keyword evidence="3" id="KW-0812">Transmembrane</keyword>